<organism evidence="3 4">
    <name type="scientific">Elysia marginata</name>
    <dbReference type="NCBI Taxonomy" id="1093978"/>
    <lineage>
        <taxon>Eukaryota</taxon>
        <taxon>Metazoa</taxon>
        <taxon>Spiralia</taxon>
        <taxon>Lophotrochozoa</taxon>
        <taxon>Mollusca</taxon>
        <taxon>Gastropoda</taxon>
        <taxon>Heterobranchia</taxon>
        <taxon>Euthyneura</taxon>
        <taxon>Panpulmonata</taxon>
        <taxon>Sacoglossa</taxon>
        <taxon>Placobranchoidea</taxon>
        <taxon>Plakobranchidae</taxon>
        <taxon>Elysia</taxon>
    </lineage>
</organism>
<feature type="domain" description="NrS-1 polymerase-like helicase" evidence="2">
    <location>
        <begin position="611"/>
        <end position="717"/>
    </location>
</feature>
<comment type="caution">
    <text evidence="3">The sequence shown here is derived from an EMBL/GenBank/DDBJ whole genome shotgun (WGS) entry which is preliminary data.</text>
</comment>
<dbReference type="Pfam" id="PF19263">
    <property type="entry name" value="DUF5906"/>
    <property type="match status" value="1"/>
</dbReference>
<dbReference type="AlphaFoldDB" id="A0AAV4JUV9"/>
<protein>
    <submittedName>
        <fullName evidence="3">DNA primase</fullName>
    </submittedName>
</protein>
<dbReference type="InterPro" id="IPR045455">
    <property type="entry name" value="NrS-1_pol-like_helicase"/>
</dbReference>
<dbReference type="GO" id="GO:0008270">
    <property type="term" value="F:zinc ion binding"/>
    <property type="evidence" value="ECO:0007669"/>
    <property type="project" value="InterPro"/>
</dbReference>
<evidence type="ECO:0000313" key="3">
    <source>
        <dbReference type="EMBL" id="GFS26131.1"/>
    </source>
</evidence>
<dbReference type="Gene3D" id="3.90.580.10">
    <property type="entry name" value="Zinc finger, CHC2-type domain"/>
    <property type="match status" value="1"/>
</dbReference>
<feature type="region of interest" description="Disordered" evidence="1">
    <location>
        <begin position="884"/>
        <end position="904"/>
    </location>
</feature>
<dbReference type="GO" id="GO:0003677">
    <property type="term" value="F:DNA binding"/>
    <property type="evidence" value="ECO:0007669"/>
    <property type="project" value="InterPro"/>
</dbReference>
<dbReference type="InterPro" id="IPR036977">
    <property type="entry name" value="DNA_primase_Znf_CHC2"/>
</dbReference>
<dbReference type="Proteomes" id="UP000762676">
    <property type="component" value="Unassembled WGS sequence"/>
</dbReference>
<feature type="region of interest" description="Disordered" evidence="1">
    <location>
        <begin position="543"/>
        <end position="566"/>
    </location>
</feature>
<reference evidence="3 4" key="1">
    <citation type="journal article" date="2021" name="Elife">
        <title>Chloroplast acquisition without the gene transfer in kleptoplastic sea slugs, Plakobranchus ocellatus.</title>
        <authorList>
            <person name="Maeda T."/>
            <person name="Takahashi S."/>
            <person name="Yoshida T."/>
            <person name="Shimamura S."/>
            <person name="Takaki Y."/>
            <person name="Nagai Y."/>
            <person name="Toyoda A."/>
            <person name="Suzuki Y."/>
            <person name="Arimoto A."/>
            <person name="Ishii H."/>
            <person name="Satoh N."/>
            <person name="Nishiyama T."/>
            <person name="Hasebe M."/>
            <person name="Maruyama T."/>
            <person name="Minagawa J."/>
            <person name="Obokata J."/>
            <person name="Shigenobu S."/>
        </authorList>
    </citation>
    <scope>NUCLEOTIDE SEQUENCE [LARGE SCALE GENOMIC DNA]</scope>
</reference>
<dbReference type="GO" id="GO:0006260">
    <property type="term" value="P:DNA replication"/>
    <property type="evidence" value="ECO:0007669"/>
    <property type="project" value="InterPro"/>
</dbReference>
<dbReference type="EMBL" id="BMAT01010395">
    <property type="protein sequence ID" value="GFS26131.1"/>
    <property type="molecule type" value="Genomic_DNA"/>
</dbReference>
<evidence type="ECO:0000256" key="1">
    <source>
        <dbReference type="SAM" id="MobiDB-lite"/>
    </source>
</evidence>
<dbReference type="Gene3D" id="3.40.50.300">
    <property type="entry name" value="P-loop containing nucleotide triphosphate hydrolases"/>
    <property type="match status" value="1"/>
</dbReference>
<accession>A0AAV4JUV9</accession>
<evidence type="ECO:0000313" key="4">
    <source>
        <dbReference type="Proteomes" id="UP000762676"/>
    </source>
</evidence>
<proteinExistence type="predicted"/>
<evidence type="ECO:0000259" key="2">
    <source>
        <dbReference type="Pfam" id="PF19263"/>
    </source>
</evidence>
<dbReference type="Gene3D" id="3.40.1360.10">
    <property type="match status" value="1"/>
</dbReference>
<name>A0AAV4JUV9_9GAST</name>
<dbReference type="InterPro" id="IPR027417">
    <property type="entry name" value="P-loop_NTPase"/>
</dbReference>
<gene>
    <name evidence="3" type="ORF">ElyMa_005203800</name>
</gene>
<keyword evidence="4" id="KW-1185">Reference proteome</keyword>
<feature type="compositionally biased region" description="Basic and acidic residues" evidence="1">
    <location>
        <begin position="884"/>
        <end position="897"/>
    </location>
</feature>
<sequence>MQERISQLILEKTDGGRLIMQELFPQWQGSKRPFKFRDERTASASIKLINGVYIYTDFGDDGKGRNAIATMCKVQNIDIKEAIKNLCEKYQVHTNQNSNSNSKPKITVLENFEDWTIPNFYLKPKPKISESEIKYIGNFVSQELAEAYNLYALECYIVKNSVSGRITKIESTKDYPIYAYINENEDGEKWFKIYQPLAEDKSFKFFYKGQKPKGFVFGMDRVEAEYVEKSPENFHRKLNPSSKLPYIAITSGGRDMLNMASMGYPSVCLNSETAELSTEVISRLNEIAQKVVYVPDNDDTGQRLADEIYWKYPSIYQIKLPEKQKYGFEKIKDVTDFVKSYKSEAKTKMSYFFKGAVRSEFWDEKINISQYQVEYFLKKLGFFKIDEGDIVGDGYKYDSEKSAYSFVKIENEIIKSTNPSKIRQEAIEKLKEMEVPPPILDIIKSKHCLKEARIKDIELYKYKKTIQTKDNQTFRFKNCKVDISKNNAHSSKPDMAEFSEKVIAHDFKLENSPIFSLSKDFKTFKKNKENVFLNFLINTSRMHHKQEKNKKSGVIDSPDLTPEQQREQHQNLISKLYAIGYLLSEYKDPMKRLAVLIQGEEEANDDNKIGGAGGSGKSLILEALSKMGGSENVDGKDKNFLENSHIWGNVTPNTRYITIDDTNKFFNFERFYSLITMGVPVNPKNKPNYFLEYKKAPKFLISSNYAISDPSPSSSRRSLYMYMSDYYNANKNSSSHSPYDDFGHRFFDDWNENQWDDFYNLMICCVKLYMSVPESEILRPPMEEIEKRQIRTQISETFIAWADEFFADGDKFNEKLASRDLRDDYFLATGDKMKSTAVFKRRLKNYVEYRRLGKFNPEELKGRNGRIQTRGSNGKTQDAYYIMTDKEKPPLEGEDKGFQSSVPF</sequence>